<dbReference type="EMBL" id="RAQI01000001">
    <property type="protein sequence ID" value="RKE92644.1"/>
    <property type="molecule type" value="Genomic_DNA"/>
</dbReference>
<comment type="caution">
    <text evidence="1">The sequence shown here is derived from an EMBL/GenBank/DDBJ whole genome shotgun (WGS) entry which is preliminary data.</text>
</comment>
<evidence type="ECO:0000313" key="1">
    <source>
        <dbReference type="EMBL" id="PHM22976.1"/>
    </source>
</evidence>
<evidence type="ECO:0000313" key="2">
    <source>
        <dbReference type="EMBL" id="RKE92644.1"/>
    </source>
</evidence>
<dbReference type="Proteomes" id="UP000283568">
    <property type="component" value="Unassembled WGS sequence"/>
</dbReference>
<dbReference type="AlphaFoldDB" id="A0A2D0IMD6"/>
<dbReference type="EMBL" id="NIBT01000018">
    <property type="protein sequence ID" value="PHM22976.1"/>
    <property type="molecule type" value="Genomic_DNA"/>
</dbReference>
<reference evidence="1 3" key="1">
    <citation type="journal article" date="2017" name="Nat. Microbiol.">
        <title>Natural product diversity associated with the nematode symbionts Photorhabdus and Xenorhabdus.</title>
        <authorList>
            <person name="Tobias N.J."/>
            <person name="Wolff H."/>
            <person name="Djahanschiri B."/>
            <person name="Grundmann F."/>
            <person name="Kronenwerth M."/>
            <person name="Shi Y.M."/>
            <person name="Simonyi S."/>
            <person name="Grun P."/>
            <person name="Shapiro-Ilan D."/>
            <person name="Pidot S.J."/>
            <person name="Stinear T.P."/>
            <person name="Ebersberger I."/>
            <person name="Bode H.B."/>
        </authorList>
    </citation>
    <scope>NUCLEOTIDE SEQUENCE [LARGE SCALE GENOMIC DNA]</scope>
    <source>
        <strain evidence="1 3">DSM 16337</strain>
    </source>
</reference>
<accession>A0A2D0IMD6</accession>
<keyword evidence="4" id="KW-1185">Reference proteome</keyword>
<proteinExistence type="predicted"/>
<name>A0A2D0IMD6_9GAMM</name>
<dbReference type="RefSeq" id="WP_099133199.1">
    <property type="nucleotide sequence ID" value="NZ_CAWNOJ010000029.1"/>
</dbReference>
<organism evidence="1 3">
    <name type="scientific">Xenorhabdus ehlersii</name>
    <dbReference type="NCBI Taxonomy" id="290111"/>
    <lineage>
        <taxon>Bacteria</taxon>
        <taxon>Pseudomonadati</taxon>
        <taxon>Pseudomonadota</taxon>
        <taxon>Gammaproteobacteria</taxon>
        <taxon>Enterobacterales</taxon>
        <taxon>Morganellaceae</taxon>
        <taxon>Xenorhabdus</taxon>
    </lineage>
</organism>
<sequence length="83" mass="9167">MKNEFIITITLSESDDGEIKTQFKSLLEGGKPSIAFAALALTMKKQIENELAAKVAIASDMADLAEKINDCVCQEDEDDWEDK</sequence>
<evidence type="ECO:0000313" key="4">
    <source>
        <dbReference type="Proteomes" id="UP000283568"/>
    </source>
</evidence>
<evidence type="ECO:0000313" key="3">
    <source>
        <dbReference type="Proteomes" id="UP000225605"/>
    </source>
</evidence>
<protein>
    <submittedName>
        <fullName evidence="1">Uncharacterized protein</fullName>
    </submittedName>
</protein>
<gene>
    <name evidence="2" type="ORF">BDE27_0300</name>
    <name evidence="1" type="ORF">Xehl_03210</name>
</gene>
<reference evidence="2 4" key="2">
    <citation type="submission" date="2018-09" db="EMBL/GenBank/DDBJ databases">
        <title>Genomic Encyclopedia of Archaeal and Bacterial Type Strains, Phase II (KMG-II): from individual species to whole genera.</title>
        <authorList>
            <person name="Goeker M."/>
        </authorList>
    </citation>
    <scope>NUCLEOTIDE SEQUENCE [LARGE SCALE GENOMIC DNA]</scope>
    <source>
        <strain evidence="2 4">DSM 16337</strain>
    </source>
</reference>
<dbReference type="Proteomes" id="UP000225605">
    <property type="component" value="Unassembled WGS sequence"/>
</dbReference>